<evidence type="ECO:0000256" key="12">
    <source>
        <dbReference type="ARBA" id="ARBA00031977"/>
    </source>
</evidence>
<dbReference type="InterPro" id="IPR000573">
    <property type="entry name" value="AconitaseA/IPMdHydase_ssu_swvl"/>
</dbReference>
<evidence type="ECO:0000259" key="13">
    <source>
        <dbReference type="Pfam" id="PF00330"/>
    </source>
</evidence>
<organism evidence="15">
    <name type="scientific">Geoalkalibacter subterraneus</name>
    <dbReference type="NCBI Taxonomy" id="483547"/>
    <lineage>
        <taxon>Bacteria</taxon>
        <taxon>Pseudomonadati</taxon>
        <taxon>Thermodesulfobacteriota</taxon>
        <taxon>Desulfuromonadia</taxon>
        <taxon>Desulfuromonadales</taxon>
        <taxon>Geoalkalibacteraceae</taxon>
        <taxon>Geoalkalibacter</taxon>
    </lineage>
</organism>
<feature type="domain" description="Aconitase A/isopropylmalate dehydratase small subunit swivel" evidence="14">
    <location>
        <begin position="239"/>
        <end position="365"/>
    </location>
</feature>
<dbReference type="FunFam" id="3.20.19.10:FF:000001">
    <property type="entry name" value="Aconitate hydratase"/>
    <property type="match status" value="1"/>
</dbReference>
<comment type="similarity">
    <text evidence="3">Belongs to the aconitase/IPM isomerase family.</text>
</comment>
<dbReference type="AlphaFoldDB" id="A0A831PP72"/>
<dbReference type="InterPro" id="IPR015931">
    <property type="entry name" value="Acnase/IPM_dHydase_lsu_aba_1/3"/>
</dbReference>
<evidence type="ECO:0000256" key="6">
    <source>
        <dbReference type="ARBA" id="ARBA00022723"/>
    </source>
</evidence>
<evidence type="ECO:0000259" key="14">
    <source>
        <dbReference type="Pfam" id="PF00694"/>
    </source>
</evidence>
<feature type="non-terminal residue" evidence="15">
    <location>
        <position position="1"/>
    </location>
</feature>
<keyword evidence="7" id="KW-0408">Iron</keyword>
<dbReference type="GO" id="GO:0006099">
    <property type="term" value="P:tricarboxylic acid cycle"/>
    <property type="evidence" value="ECO:0007669"/>
    <property type="project" value="UniProtKB-UniPathway"/>
</dbReference>
<evidence type="ECO:0000256" key="11">
    <source>
        <dbReference type="ARBA" id="ARBA00031081"/>
    </source>
</evidence>
<comment type="caution">
    <text evidence="15">The sequence shown here is derived from an EMBL/GenBank/DDBJ whole genome shotgun (WGS) entry which is preliminary data.</text>
</comment>
<dbReference type="InterPro" id="IPR044137">
    <property type="entry name" value="AcnA_IRP_Swivel"/>
</dbReference>
<reference evidence="15" key="1">
    <citation type="journal article" date="2020" name="mSystems">
        <title>Genome- and Community-Level Interaction Insights into Carbon Utilization and Element Cycling Functions of Hydrothermarchaeota in Hydrothermal Sediment.</title>
        <authorList>
            <person name="Zhou Z."/>
            <person name="Liu Y."/>
            <person name="Xu W."/>
            <person name="Pan J."/>
            <person name="Luo Z.H."/>
            <person name="Li M."/>
        </authorList>
    </citation>
    <scope>NUCLEOTIDE SEQUENCE [LARGE SCALE GENOMIC DNA]</scope>
    <source>
        <strain evidence="15">SpSt-1220</strain>
    </source>
</reference>
<evidence type="ECO:0000256" key="9">
    <source>
        <dbReference type="ARBA" id="ARBA00023239"/>
    </source>
</evidence>
<dbReference type="GO" id="GO:0046872">
    <property type="term" value="F:metal ion binding"/>
    <property type="evidence" value="ECO:0007669"/>
    <property type="project" value="UniProtKB-KW"/>
</dbReference>
<dbReference type="EC" id="4.2.1.3" evidence="4"/>
<dbReference type="PROSITE" id="PS01244">
    <property type="entry name" value="ACONITASE_2"/>
    <property type="match status" value="1"/>
</dbReference>
<dbReference type="Pfam" id="PF00330">
    <property type="entry name" value="Aconitase"/>
    <property type="match status" value="1"/>
</dbReference>
<dbReference type="GO" id="GO:0051536">
    <property type="term" value="F:iron-sulfur cluster binding"/>
    <property type="evidence" value="ECO:0007669"/>
    <property type="project" value="UniProtKB-KW"/>
</dbReference>
<evidence type="ECO:0000256" key="10">
    <source>
        <dbReference type="ARBA" id="ARBA00023501"/>
    </source>
</evidence>
<dbReference type="GO" id="GO:0003994">
    <property type="term" value="F:aconitate hydratase activity"/>
    <property type="evidence" value="ECO:0007669"/>
    <property type="project" value="UniProtKB-EC"/>
</dbReference>
<evidence type="ECO:0000256" key="8">
    <source>
        <dbReference type="ARBA" id="ARBA00023014"/>
    </source>
</evidence>
<dbReference type="InterPro" id="IPR006249">
    <property type="entry name" value="Aconitase/IRP2"/>
</dbReference>
<evidence type="ECO:0000256" key="1">
    <source>
        <dbReference type="ARBA" id="ARBA00001966"/>
    </source>
</evidence>
<evidence type="ECO:0000256" key="7">
    <source>
        <dbReference type="ARBA" id="ARBA00023004"/>
    </source>
</evidence>
<protein>
    <recommendedName>
        <fullName evidence="5">Aconitate hydratase A</fullName>
        <ecNumber evidence="4">4.2.1.3</ecNumber>
    </recommendedName>
    <alternativeName>
        <fullName evidence="12">Iron-responsive protein-like</fullName>
    </alternativeName>
    <alternativeName>
        <fullName evidence="11">RNA-binding protein</fullName>
    </alternativeName>
</protein>
<feature type="domain" description="Aconitase/3-isopropylmalate dehydratase large subunit alpha/beta/alpha" evidence="13">
    <location>
        <begin position="2"/>
        <end position="108"/>
    </location>
</feature>
<comment type="catalytic activity">
    <reaction evidence="10">
        <text>citrate = D-threo-isocitrate</text>
        <dbReference type="Rhea" id="RHEA:10336"/>
        <dbReference type="ChEBI" id="CHEBI:15562"/>
        <dbReference type="ChEBI" id="CHEBI:16947"/>
        <dbReference type="EC" id="4.2.1.3"/>
    </reaction>
</comment>
<sequence>VARGLRCKPWVKTSLAPGSRVVTDYYHKSGLNEPLEKLGFHVVGYGCTTCIGNSGPLPEPVSLAIREKELVAASVLSGNRNFEGRINPEVRANYLMSPPLVVAFALAGRIDINLEKEPLGEDAQGNPVYLRDIWPSDEEITQVVAASIDTEMYRRNAREIYRGDDAWNSLRVPSGDRFAWQPDSTYIRQPTFFQGMTREVPEIKPRLENARALAVFGDSLTTDHISPAGSIREESPAGAYLKAHGVKPSDFNSYGSRRGNHEVMVRGTFANVRIRNRLVPEVEGGYTRRLPGDEAVSIYDAAVDYQQEQIPLLILAGKEYGSGSSRDWAGKGPFLQGVKVVIAESFERIHRSNLIGMGILPLEFMPGDSIDSLSLNGEESFDFDLSPLCASTGDTEAGEREVKVCATRQDGDPVHFSAKVRIDTPLEMEYYRHGGILHYVLRQLSIQGQAEG</sequence>
<evidence type="ECO:0000256" key="5">
    <source>
        <dbReference type="ARBA" id="ARBA00019378"/>
    </source>
</evidence>
<evidence type="ECO:0000256" key="4">
    <source>
        <dbReference type="ARBA" id="ARBA00012926"/>
    </source>
</evidence>
<dbReference type="InterPro" id="IPR036008">
    <property type="entry name" value="Aconitase_4Fe-4S_dom"/>
</dbReference>
<dbReference type="PANTHER" id="PTHR11670">
    <property type="entry name" value="ACONITASE/IRON-RESPONSIVE ELEMENT FAMILY MEMBER"/>
    <property type="match status" value="1"/>
</dbReference>
<dbReference type="CDD" id="cd01580">
    <property type="entry name" value="AcnA_IRP_Swivel"/>
    <property type="match status" value="1"/>
</dbReference>
<dbReference type="InterPro" id="IPR001030">
    <property type="entry name" value="Acoase/IPM_deHydtase_lsu_aba"/>
</dbReference>
<dbReference type="InterPro" id="IPR018136">
    <property type="entry name" value="Aconitase_4Fe-4S_BS"/>
</dbReference>
<dbReference type="Proteomes" id="UP000886162">
    <property type="component" value="Unassembled WGS sequence"/>
</dbReference>
<keyword evidence="6" id="KW-0479">Metal-binding</keyword>
<dbReference type="Gene3D" id="3.20.19.10">
    <property type="entry name" value="Aconitase, domain 4"/>
    <property type="match status" value="1"/>
</dbReference>
<dbReference type="InterPro" id="IPR015928">
    <property type="entry name" value="Aconitase/3IPM_dehydase_swvl"/>
</dbReference>
<dbReference type="Pfam" id="PF00694">
    <property type="entry name" value="Aconitase_C"/>
    <property type="match status" value="1"/>
</dbReference>
<dbReference type="SUPFAM" id="SSF53732">
    <property type="entry name" value="Aconitase iron-sulfur domain"/>
    <property type="match status" value="1"/>
</dbReference>
<proteinExistence type="inferred from homology"/>
<dbReference type="Gene3D" id="3.30.499.10">
    <property type="entry name" value="Aconitase, domain 3"/>
    <property type="match status" value="1"/>
</dbReference>
<evidence type="ECO:0000256" key="3">
    <source>
        <dbReference type="ARBA" id="ARBA00007185"/>
    </source>
</evidence>
<dbReference type="SUPFAM" id="SSF52016">
    <property type="entry name" value="LeuD/IlvD-like"/>
    <property type="match status" value="1"/>
</dbReference>
<evidence type="ECO:0000256" key="2">
    <source>
        <dbReference type="ARBA" id="ARBA00004717"/>
    </source>
</evidence>
<dbReference type="Gene3D" id="6.10.190.10">
    <property type="match status" value="1"/>
</dbReference>
<evidence type="ECO:0000313" key="15">
    <source>
        <dbReference type="EMBL" id="HDR46970.1"/>
    </source>
</evidence>
<gene>
    <name evidence="15" type="primary">acnA</name>
    <name evidence="15" type="ORF">ENN94_04640</name>
</gene>
<dbReference type="UniPathway" id="UPA00223">
    <property type="reaction ID" value="UER00718"/>
</dbReference>
<dbReference type="EMBL" id="DSDO01000322">
    <property type="protein sequence ID" value="HDR46970.1"/>
    <property type="molecule type" value="Genomic_DNA"/>
</dbReference>
<keyword evidence="8" id="KW-0411">Iron-sulfur</keyword>
<comment type="cofactor">
    <cofactor evidence="1">
        <name>[4Fe-4S] cluster</name>
        <dbReference type="ChEBI" id="CHEBI:49883"/>
    </cofactor>
</comment>
<name>A0A831PP72_9BACT</name>
<comment type="pathway">
    <text evidence="2">Carbohydrate metabolism; tricarboxylic acid cycle; isocitrate from oxaloacetate: step 2/2.</text>
</comment>
<keyword evidence="9 15" id="KW-0456">Lyase</keyword>
<accession>A0A831PP72</accession>